<dbReference type="PANTHER" id="PTHR13504:SF38">
    <property type="entry name" value="FIDO DOMAIN-CONTAINING PROTEIN"/>
    <property type="match status" value="1"/>
</dbReference>
<reference evidence="4 7" key="1">
    <citation type="submission" date="2015-10" db="EMBL/GenBank/DDBJ databases">
        <title>Tn-seq of a polymicrobial infection.</title>
        <authorList>
            <person name="Stacy A."/>
            <person name="Rumbaugh K.P."/>
            <person name="Whiteley M."/>
        </authorList>
    </citation>
    <scope>NUCLEOTIDE SEQUENCE [LARGE SCALE GENOMIC DNA]</scope>
    <source>
        <strain evidence="4 7">624</strain>
    </source>
</reference>
<dbReference type="Proteomes" id="UP000323012">
    <property type="component" value="Unassembled WGS sequence"/>
</dbReference>
<protein>
    <submittedName>
        <fullName evidence="4">Cell filamentation protein Fic</fullName>
    </submittedName>
    <submittedName>
        <fullName evidence="6">Fic family protein</fullName>
    </submittedName>
</protein>
<evidence type="ECO:0000313" key="8">
    <source>
        <dbReference type="Proteomes" id="UP000226080"/>
    </source>
</evidence>
<keyword evidence="2" id="KW-0067">ATP-binding</keyword>
<dbReference type="InterPro" id="IPR040198">
    <property type="entry name" value="Fido_containing"/>
</dbReference>
<proteinExistence type="predicted"/>
<dbReference type="EMBL" id="CP012959">
    <property type="protein sequence ID" value="AMQ93405.1"/>
    <property type="molecule type" value="Genomic_DNA"/>
</dbReference>
<evidence type="ECO:0000313" key="5">
    <source>
        <dbReference type="EMBL" id="PHO21453.1"/>
    </source>
</evidence>
<gene>
    <name evidence="4" type="ORF">ACT75_02160</name>
    <name evidence="5" type="ORF">CQR80_01660</name>
    <name evidence="6" type="ORF">FXB79_00535</name>
</gene>
<dbReference type="OrthoDB" id="9807853at2"/>
<evidence type="ECO:0000313" key="6">
    <source>
        <dbReference type="EMBL" id="TYA40024.1"/>
    </source>
</evidence>
<dbReference type="InterPro" id="IPR036390">
    <property type="entry name" value="WH_DNA-bd_sf"/>
</dbReference>
<dbReference type="InterPro" id="IPR003812">
    <property type="entry name" value="Fido"/>
</dbReference>
<dbReference type="Proteomes" id="UP000226080">
    <property type="component" value="Unassembled WGS sequence"/>
</dbReference>
<dbReference type="PANTHER" id="PTHR13504">
    <property type="entry name" value="FIDO DOMAIN-CONTAINING PROTEIN DDB_G0283145"/>
    <property type="match status" value="1"/>
</dbReference>
<dbReference type="PROSITE" id="PS51459">
    <property type="entry name" value="FIDO"/>
    <property type="match status" value="1"/>
</dbReference>
<dbReference type="SMR" id="A0A142FYC5"/>
<evidence type="ECO:0000313" key="7">
    <source>
        <dbReference type="Proteomes" id="UP000072236"/>
    </source>
</evidence>
<evidence type="ECO:0000313" key="9">
    <source>
        <dbReference type="Proteomes" id="UP000323012"/>
    </source>
</evidence>
<feature type="binding site" evidence="2">
    <location>
        <begin position="272"/>
        <end position="279"/>
    </location>
    <ligand>
        <name>ATP</name>
        <dbReference type="ChEBI" id="CHEBI:30616"/>
    </ligand>
</feature>
<dbReference type="InterPro" id="IPR036597">
    <property type="entry name" value="Fido-like_dom_sf"/>
</dbReference>
<dbReference type="AlphaFoldDB" id="A0A142FYC5"/>
<feature type="active site" evidence="1">
    <location>
        <position position="268"/>
    </location>
</feature>
<dbReference type="RefSeq" id="WP_005540068.1">
    <property type="nucleotide sequence ID" value="NZ_CP012959.1"/>
</dbReference>
<evidence type="ECO:0000313" key="4">
    <source>
        <dbReference type="EMBL" id="AMQ93405.1"/>
    </source>
</evidence>
<reference evidence="6 9" key="3">
    <citation type="submission" date="2019-08" db="EMBL/GenBank/DDBJ databases">
        <title>Whole genome sequencing of Aggregatibacter actinomycetemcomitans cultured from blood stream infections in Denmark reveals a novel phylogenetic lineage expressing serotype a membrane O polysaccharide.</title>
        <authorList>
            <person name="Nedergaard S."/>
            <person name="Kobel C.M."/>
            <person name="Nielsen M.B."/>
            <person name="Moeller R.T."/>
            <person name="Jensen A.B."/>
            <person name="Noerskov-Lauritsen N."/>
        </authorList>
    </citation>
    <scope>NUCLEOTIDE SEQUENCE [LARGE SCALE GENOMIC DNA]</scope>
    <source>
        <strain evidence="6 9">PN_563</strain>
    </source>
</reference>
<dbReference type="EMBL" id="VSED01000001">
    <property type="protein sequence ID" value="TYA40024.1"/>
    <property type="molecule type" value="Genomic_DNA"/>
</dbReference>
<sequence>MKLPKPPQVPQLLEQFSSIDIFPYLHQFKATDEKGRYLDWDKFKRVNPKQSEIKWLATKLNRKALQKHFSIDEINFLFCVPESLQALLHFVDKAAGGIHSMSFAGLSKNEQDRFLLKSLVMEEAITSAQLEGAVTTRKIAKEMLETARKPRTKDEIMIVNNYQLMKEVITAQNQPLSVEMILHLHQIATENAIDNNAIPGEYRMDDEIYIADFDGNTIYQPPGYKQLPSLMEAVCQFANLKHDGEDGNLFLHPIIKAVMLHFLIGYIHPFGDGNGRTARALFYWYMLKSGYSLFEYISISRLLKEAPKQYAMSYINTETDELDLTYFLYYQLNIIKRAMNDLESYIATKQQNFTHFIRDIQQFMVNQKVKLNDRQIQILQKAVKEKGYLFTAKEISTEYGVAENTARNDLKILYDLALLTSFKSGNAMIYVAPNNLLQQLKTYNMEDK</sequence>
<organism evidence="6 9">
    <name type="scientific">Aggregatibacter actinomycetemcomitans</name>
    <name type="common">Actinobacillus actinomycetemcomitans</name>
    <name type="synonym">Haemophilus actinomycetemcomitans</name>
    <dbReference type="NCBI Taxonomy" id="714"/>
    <lineage>
        <taxon>Bacteria</taxon>
        <taxon>Pseudomonadati</taxon>
        <taxon>Pseudomonadota</taxon>
        <taxon>Gammaproteobacteria</taxon>
        <taxon>Pasteurellales</taxon>
        <taxon>Pasteurellaceae</taxon>
        <taxon>Aggregatibacter</taxon>
    </lineage>
</organism>
<dbReference type="eggNOG" id="COG3177">
    <property type="taxonomic scope" value="Bacteria"/>
</dbReference>
<feature type="domain" description="Fido" evidence="3">
    <location>
        <begin position="176"/>
        <end position="330"/>
    </location>
</feature>
<dbReference type="KEGG" id="aact:ACT75_02160"/>
<dbReference type="SUPFAM" id="SSF46785">
    <property type="entry name" value="Winged helix' DNA-binding domain"/>
    <property type="match status" value="1"/>
</dbReference>
<keyword evidence="8" id="KW-1185">Reference proteome</keyword>
<dbReference type="Pfam" id="PF02661">
    <property type="entry name" value="Fic"/>
    <property type="match status" value="1"/>
</dbReference>
<name>A0A142FYC5_AGGAC</name>
<dbReference type="Gene3D" id="1.10.3290.10">
    <property type="entry name" value="Fido-like domain"/>
    <property type="match status" value="1"/>
</dbReference>
<dbReference type="Proteomes" id="UP000072236">
    <property type="component" value="Chromosome"/>
</dbReference>
<dbReference type="EMBL" id="PCGW01000002">
    <property type="protein sequence ID" value="PHO21453.1"/>
    <property type="molecule type" value="Genomic_DNA"/>
</dbReference>
<reference evidence="5 8" key="2">
    <citation type="submission" date="2017-10" db="EMBL/GenBank/DDBJ databases">
        <title>Draft genome sequences of Aggregatibacter actinomycetemcomitans strains 310a and 310b.</title>
        <authorList>
            <person name="May A.C."/>
            <person name="Ohta H."/>
            <person name="Maeda H."/>
            <person name="Kokeguchi S."/>
            <person name="Cugini C."/>
        </authorList>
    </citation>
    <scope>NUCLEOTIDE SEQUENCE [LARGE SCALE GENOMIC DNA]</scope>
    <source>
        <strain evidence="5 8">310b</strain>
    </source>
</reference>
<evidence type="ECO:0000259" key="3">
    <source>
        <dbReference type="PROSITE" id="PS51459"/>
    </source>
</evidence>
<evidence type="ECO:0000256" key="1">
    <source>
        <dbReference type="PIRSR" id="PIRSR640198-1"/>
    </source>
</evidence>
<evidence type="ECO:0000256" key="2">
    <source>
        <dbReference type="PIRSR" id="PIRSR640198-2"/>
    </source>
</evidence>
<accession>A0A142FYC5</accession>
<keyword evidence="2" id="KW-0547">Nucleotide-binding</keyword>
<dbReference type="SUPFAM" id="SSF140931">
    <property type="entry name" value="Fic-like"/>
    <property type="match status" value="1"/>
</dbReference>
<dbReference type="GO" id="GO:0005524">
    <property type="term" value="F:ATP binding"/>
    <property type="evidence" value="ECO:0007669"/>
    <property type="project" value="UniProtKB-KW"/>
</dbReference>